<name>S0A1I8_9CAUD</name>
<dbReference type="KEGG" id="vg:16796847"/>
<organism evidence="1 2">
    <name type="scientific">Cellulophaga phage phi38:1</name>
    <dbReference type="NCBI Taxonomy" id="1327977"/>
    <lineage>
        <taxon>Viruses</taxon>
        <taxon>Duplodnaviria</taxon>
        <taxon>Heunggongvirae</taxon>
        <taxon>Uroviricota</taxon>
        <taxon>Caudoviricetes</taxon>
        <taxon>Pervagoviridae</taxon>
        <taxon>Callevirus</taxon>
        <taxon>Callevirus phi38una</taxon>
    </lineage>
</organism>
<proteinExistence type="predicted"/>
<protein>
    <submittedName>
        <fullName evidence="1">Uncharacterized protein</fullName>
    </submittedName>
</protein>
<evidence type="ECO:0000313" key="1">
    <source>
        <dbReference type="EMBL" id="AGO48058.1"/>
    </source>
</evidence>
<dbReference type="GeneID" id="16796847"/>
<dbReference type="EMBL" id="KC821614">
    <property type="protein sequence ID" value="AGO48058.1"/>
    <property type="molecule type" value="Genomic_DNA"/>
</dbReference>
<reference evidence="2" key="2">
    <citation type="submission" date="2013-03" db="EMBL/GenBank/DDBJ databases">
        <title>The Cellulophaga phages: a novel, diverse, and globally ubiquitous model system.</title>
        <authorList>
            <person name="Holmfeldt K."/>
            <person name="Solonenko N."/>
            <person name="Shah M."/>
            <person name="Corrier K."/>
            <person name="Riemann L."/>
            <person name="VerBerkmoes N.C."/>
            <person name="Sullivan M.B."/>
        </authorList>
    </citation>
    <scope>NUCLEOTIDE SEQUENCE [LARGE SCALE GENOMIC DNA]</scope>
</reference>
<reference evidence="1 2" key="1">
    <citation type="journal article" date="2013" name="Proc. Natl. Acad. Sci. U.S.A.">
        <title>Twelve previously unknown phage genera are ubiquitous in global oceans.</title>
        <authorList>
            <person name="Holmfeldt K."/>
            <person name="Solonenko N."/>
            <person name="Shah M."/>
            <person name="Corrier K."/>
            <person name="Riemann L."/>
            <person name="Verberkmoes N.C."/>
            <person name="Sullivan M.B."/>
        </authorList>
    </citation>
    <scope>NUCLEOTIDE SEQUENCE [LARGE SCALE GENOMIC DNA]</scope>
    <source>
        <strain evidence="1">Phi38:1</strain>
    </source>
</reference>
<gene>
    <name evidence="1" type="ORF">Phi38:1_gp028</name>
</gene>
<dbReference type="RefSeq" id="YP_008241409.1">
    <property type="nucleotide sequence ID" value="NC_021796.1"/>
</dbReference>
<sequence>MNGSKYISSYRWFAWHPVKCIEGKWHWLKMITKEVDERPVVYLGLLPDIKYIDF</sequence>
<evidence type="ECO:0000313" key="2">
    <source>
        <dbReference type="Proteomes" id="UP000014715"/>
    </source>
</evidence>
<keyword evidence="2" id="KW-1185">Reference proteome</keyword>
<accession>S0A1I8</accession>
<dbReference type="Proteomes" id="UP000014715">
    <property type="component" value="Segment"/>
</dbReference>